<dbReference type="InterPro" id="IPR001669">
    <property type="entry name" value="Arg_repress"/>
</dbReference>
<dbReference type="PANTHER" id="PTHR34471">
    <property type="entry name" value="ARGININE REPRESSOR"/>
    <property type="match status" value="1"/>
</dbReference>
<dbReference type="InterPro" id="IPR036251">
    <property type="entry name" value="Arg_repress_C_sf"/>
</dbReference>
<dbReference type="InterPro" id="IPR020899">
    <property type="entry name" value="Arg_repress_C"/>
</dbReference>
<dbReference type="Pfam" id="PF02863">
    <property type="entry name" value="Arg_repressor_C"/>
    <property type="match status" value="1"/>
</dbReference>
<evidence type="ECO:0000259" key="1">
    <source>
        <dbReference type="Pfam" id="PF02863"/>
    </source>
</evidence>
<protein>
    <submittedName>
        <fullName evidence="2">Arginine repressor</fullName>
    </submittedName>
</protein>
<dbReference type="SUPFAM" id="SSF55252">
    <property type="entry name" value="C-terminal domain of arginine repressor"/>
    <property type="match status" value="1"/>
</dbReference>
<dbReference type="GO" id="GO:0003700">
    <property type="term" value="F:DNA-binding transcription factor activity"/>
    <property type="evidence" value="ECO:0007669"/>
    <property type="project" value="InterPro"/>
</dbReference>
<organism evidence="2">
    <name type="scientific">bioreactor metagenome</name>
    <dbReference type="NCBI Taxonomy" id="1076179"/>
    <lineage>
        <taxon>unclassified sequences</taxon>
        <taxon>metagenomes</taxon>
        <taxon>ecological metagenomes</taxon>
    </lineage>
</organism>
<accession>A0A645JIX2</accession>
<comment type="caution">
    <text evidence="2">The sequence shown here is derived from an EMBL/GenBank/DDBJ whole genome shotgun (WGS) entry which is preliminary data.</text>
</comment>
<dbReference type="GO" id="GO:0051259">
    <property type="term" value="P:protein complex oligomerization"/>
    <property type="evidence" value="ECO:0007669"/>
    <property type="project" value="InterPro"/>
</dbReference>
<dbReference type="AlphaFoldDB" id="A0A645JIX2"/>
<dbReference type="GO" id="GO:0034618">
    <property type="term" value="F:arginine binding"/>
    <property type="evidence" value="ECO:0007669"/>
    <property type="project" value="InterPro"/>
</dbReference>
<dbReference type="PANTHER" id="PTHR34471:SF1">
    <property type="entry name" value="ARGININE REPRESSOR"/>
    <property type="match status" value="1"/>
</dbReference>
<reference evidence="2" key="1">
    <citation type="submission" date="2019-08" db="EMBL/GenBank/DDBJ databases">
        <authorList>
            <person name="Kucharzyk K."/>
            <person name="Murdoch R.W."/>
            <person name="Higgins S."/>
            <person name="Loffler F."/>
        </authorList>
    </citation>
    <scope>NUCLEOTIDE SEQUENCE</scope>
</reference>
<sequence>MTSFDYAQNIVVLRTMPGLASAACAAIDGMEISGLVGSLAGDDTAILIMRDTGMAESFCSEIHKML</sequence>
<dbReference type="HAMAP" id="MF_00173">
    <property type="entry name" value="Arg_repressor"/>
    <property type="match status" value="1"/>
</dbReference>
<dbReference type="Gene3D" id="3.30.1360.40">
    <property type="match status" value="1"/>
</dbReference>
<gene>
    <name evidence="2" type="primary">argR_38</name>
    <name evidence="2" type="ORF">SDC9_210927</name>
</gene>
<dbReference type="PRINTS" id="PR01467">
    <property type="entry name" value="ARGREPRESSOR"/>
</dbReference>
<feature type="domain" description="Arginine repressor C-terminal" evidence="1">
    <location>
        <begin position="2"/>
        <end position="63"/>
    </location>
</feature>
<evidence type="ECO:0000313" key="2">
    <source>
        <dbReference type="EMBL" id="MPN63172.1"/>
    </source>
</evidence>
<proteinExistence type="inferred from homology"/>
<dbReference type="EMBL" id="VSSQ01142193">
    <property type="protein sequence ID" value="MPN63172.1"/>
    <property type="molecule type" value="Genomic_DNA"/>
</dbReference>
<name>A0A645JIX2_9ZZZZ</name>